<accession>A0A1D8US61</accession>
<evidence type="ECO:0000256" key="1">
    <source>
        <dbReference type="SAM" id="Phobius"/>
    </source>
</evidence>
<keyword evidence="1" id="KW-0472">Membrane</keyword>
<dbReference type="AlphaFoldDB" id="A0A1D8US61"/>
<sequence length="236" mass="25716">MTVADEFFTQAQAEMRAEMRAQEMRAMVRRYAAAAIGAAVIVCAGIGVWQWRVYEHRQTQALASERYFTAMHKLQAPNADPKARDRNTQEAAATFSDLATHAPGDIRAFAALRLAQVRMQAHDRDGAVKAWTQVREDQEAAPSLRSLARLLMLNATADSADPATLRHGYETLASSAGPWRALAQEGLVNLDLRKGATPAQQQEAHRLLTGLVQSPDAPDGVRQRANALLQTFGGAG</sequence>
<organism evidence="3 4">
    <name type="scientific">Kozakia baliensis</name>
    <dbReference type="NCBI Taxonomy" id="153496"/>
    <lineage>
        <taxon>Bacteria</taxon>
        <taxon>Pseudomonadati</taxon>
        <taxon>Pseudomonadota</taxon>
        <taxon>Alphaproteobacteria</taxon>
        <taxon>Acetobacterales</taxon>
        <taxon>Acetobacteraceae</taxon>
        <taxon>Kozakia</taxon>
    </lineage>
</organism>
<feature type="domain" description="Ancillary SecYEG translocon subunit/Cell division coordinator CpoB TPR" evidence="2">
    <location>
        <begin position="30"/>
        <end position="157"/>
    </location>
</feature>
<dbReference type="EMBL" id="CP014674">
    <property type="protein sequence ID" value="AOX16473.1"/>
    <property type="molecule type" value="Genomic_DNA"/>
</dbReference>
<protein>
    <recommendedName>
        <fullName evidence="2">Ancillary SecYEG translocon subunit/Cell division coordinator CpoB TPR domain-containing protein</fullName>
    </recommendedName>
</protein>
<gene>
    <name evidence="3" type="ORF">A0U89_04290</name>
</gene>
<keyword evidence="1" id="KW-0812">Transmembrane</keyword>
<dbReference type="Proteomes" id="UP000179145">
    <property type="component" value="Chromosome"/>
</dbReference>
<dbReference type="Pfam" id="PF09976">
    <property type="entry name" value="TPR_21"/>
    <property type="match status" value="1"/>
</dbReference>
<dbReference type="eggNOG" id="COG4649">
    <property type="taxonomic scope" value="Bacteria"/>
</dbReference>
<dbReference type="STRING" id="153496.A0U89_04290"/>
<feature type="transmembrane region" description="Helical" evidence="1">
    <location>
        <begin position="31"/>
        <end position="51"/>
    </location>
</feature>
<evidence type="ECO:0000313" key="4">
    <source>
        <dbReference type="Proteomes" id="UP000179145"/>
    </source>
</evidence>
<keyword evidence="1" id="KW-1133">Transmembrane helix</keyword>
<evidence type="ECO:0000259" key="2">
    <source>
        <dbReference type="Pfam" id="PF09976"/>
    </source>
</evidence>
<proteinExistence type="predicted"/>
<dbReference type="KEGG" id="kba:A0U89_04290"/>
<dbReference type="InterPro" id="IPR018704">
    <property type="entry name" value="SecYEG/CpoB_TPR"/>
</dbReference>
<name>A0A1D8US61_9PROT</name>
<evidence type="ECO:0000313" key="3">
    <source>
        <dbReference type="EMBL" id="AOX16473.1"/>
    </source>
</evidence>
<keyword evidence="4" id="KW-1185">Reference proteome</keyword>
<reference evidence="3 4" key="1">
    <citation type="journal article" date="2016" name="Microb. Cell Fact.">
        <title>Dissection of exopolysaccharide biosynthesis in Kozakia baliensis.</title>
        <authorList>
            <person name="Brandt J.U."/>
            <person name="Jakob F."/>
            <person name="Behr J."/>
            <person name="Geissler A.J."/>
            <person name="Vogel R.F."/>
        </authorList>
    </citation>
    <scope>NUCLEOTIDE SEQUENCE [LARGE SCALE GENOMIC DNA]</scope>
    <source>
        <strain evidence="3 4">DSM 14400</strain>
    </source>
</reference>